<accession>A0A9Q5N8S1</accession>
<dbReference type="PANTHER" id="PTHR23112">
    <property type="entry name" value="G PROTEIN-COUPLED RECEPTOR 157-RELATED"/>
    <property type="match status" value="1"/>
</dbReference>
<dbReference type="SUPFAM" id="SSF81321">
    <property type="entry name" value="Family A G protein-coupled receptor-like"/>
    <property type="match status" value="1"/>
</dbReference>
<protein>
    <recommendedName>
        <fullName evidence="9">G-protein coupled receptors family 2 profile 2 domain-containing protein</fullName>
    </recommendedName>
</protein>
<organism evidence="7 8">
    <name type="scientific">Sanghuangporus baumii</name>
    <name type="common">Phellinus baumii</name>
    <dbReference type="NCBI Taxonomy" id="108892"/>
    <lineage>
        <taxon>Eukaryota</taxon>
        <taxon>Fungi</taxon>
        <taxon>Dikarya</taxon>
        <taxon>Basidiomycota</taxon>
        <taxon>Agaricomycotina</taxon>
        <taxon>Agaricomycetes</taxon>
        <taxon>Hymenochaetales</taxon>
        <taxon>Hymenochaetaceae</taxon>
        <taxon>Sanghuangporus</taxon>
    </lineage>
</organism>
<feature type="region of interest" description="Disordered" evidence="5">
    <location>
        <begin position="546"/>
        <end position="605"/>
    </location>
</feature>
<dbReference type="AlphaFoldDB" id="A0A9Q5N8S1"/>
<feature type="compositionally biased region" description="Basic and acidic residues" evidence="5">
    <location>
        <begin position="570"/>
        <end position="581"/>
    </location>
</feature>
<dbReference type="GO" id="GO:0007189">
    <property type="term" value="P:adenylate cyclase-activating G protein-coupled receptor signaling pathway"/>
    <property type="evidence" value="ECO:0007669"/>
    <property type="project" value="TreeGrafter"/>
</dbReference>
<feature type="region of interest" description="Disordered" evidence="5">
    <location>
        <begin position="491"/>
        <end position="528"/>
    </location>
</feature>
<dbReference type="Gene3D" id="1.20.1070.10">
    <property type="entry name" value="Rhodopsin 7-helix transmembrane proteins"/>
    <property type="match status" value="1"/>
</dbReference>
<evidence type="ECO:0000256" key="5">
    <source>
        <dbReference type="SAM" id="MobiDB-lite"/>
    </source>
</evidence>
<keyword evidence="4 6" id="KW-0472">Membrane</keyword>
<feature type="transmembrane region" description="Helical" evidence="6">
    <location>
        <begin position="198"/>
        <end position="220"/>
    </location>
</feature>
<evidence type="ECO:0000313" key="7">
    <source>
        <dbReference type="EMBL" id="OCB84739.1"/>
    </source>
</evidence>
<dbReference type="PANTHER" id="PTHR23112:SF37">
    <property type="entry name" value="G PROTEIN-COUPLED RECEPTOR GPR1"/>
    <property type="match status" value="1"/>
</dbReference>
<feature type="compositionally biased region" description="Polar residues" evidence="5">
    <location>
        <begin position="355"/>
        <end position="367"/>
    </location>
</feature>
<feature type="compositionally biased region" description="Polar residues" evidence="5">
    <location>
        <begin position="583"/>
        <end position="600"/>
    </location>
</feature>
<feature type="transmembrane region" description="Helical" evidence="6">
    <location>
        <begin position="64"/>
        <end position="90"/>
    </location>
</feature>
<feature type="compositionally biased region" description="Basic and acidic residues" evidence="5">
    <location>
        <begin position="735"/>
        <end position="744"/>
    </location>
</feature>
<gene>
    <name evidence="7" type="ORF">A7U60_g8263</name>
</gene>
<feature type="transmembrane region" description="Helical" evidence="6">
    <location>
        <begin position="145"/>
        <end position="165"/>
    </location>
</feature>
<evidence type="ECO:0000256" key="2">
    <source>
        <dbReference type="ARBA" id="ARBA00022692"/>
    </source>
</evidence>
<feature type="compositionally biased region" description="Basic and acidic residues" evidence="5">
    <location>
        <begin position="409"/>
        <end position="422"/>
    </location>
</feature>
<dbReference type="GO" id="GO:0005886">
    <property type="term" value="C:plasma membrane"/>
    <property type="evidence" value="ECO:0007669"/>
    <property type="project" value="TreeGrafter"/>
</dbReference>
<dbReference type="Proteomes" id="UP000757232">
    <property type="component" value="Unassembled WGS sequence"/>
</dbReference>
<keyword evidence="2 6" id="KW-0812">Transmembrane</keyword>
<dbReference type="PROSITE" id="PS51257">
    <property type="entry name" value="PROKAR_LIPOPROTEIN"/>
    <property type="match status" value="1"/>
</dbReference>
<feature type="compositionally biased region" description="Acidic residues" evidence="5">
    <location>
        <begin position="724"/>
        <end position="734"/>
    </location>
</feature>
<evidence type="ECO:0008006" key="9">
    <source>
        <dbReference type="Google" id="ProtNLM"/>
    </source>
</evidence>
<feature type="region of interest" description="Disordered" evidence="5">
    <location>
        <begin position="350"/>
        <end position="422"/>
    </location>
</feature>
<comment type="caution">
    <text evidence="7">The sequence shown here is derived from an EMBL/GenBank/DDBJ whole genome shotgun (WGS) entry which is preliminary data.</text>
</comment>
<comment type="subcellular location">
    <subcellularLocation>
        <location evidence="1">Membrane</location>
        <topology evidence="1">Multi-pass membrane protein</topology>
    </subcellularLocation>
</comment>
<feature type="region of interest" description="Disordered" evidence="5">
    <location>
        <begin position="707"/>
        <end position="842"/>
    </location>
</feature>
<dbReference type="GO" id="GO:0004930">
    <property type="term" value="F:G protein-coupled receptor activity"/>
    <property type="evidence" value="ECO:0007669"/>
    <property type="project" value="TreeGrafter"/>
</dbReference>
<evidence type="ECO:0000256" key="6">
    <source>
        <dbReference type="SAM" id="Phobius"/>
    </source>
</evidence>
<proteinExistence type="predicted"/>
<dbReference type="EMBL" id="LNZH02000214">
    <property type="protein sequence ID" value="OCB84739.1"/>
    <property type="molecule type" value="Genomic_DNA"/>
</dbReference>
<evidence type="ECO:0000313" key="8">
    <source>
        <dbReference type="Proteomes" id="UP000757232"/>
    </source>
</evidence>
<keyword evidence="3 6" id="KW-1133">Transmembrane helix</keyword>
<evidence type="ECO:0000256" key="4">
    <source>
        <dbReference type="ARBA" id="ARBA00023136"/>
    </source>
</evidence>
<evidence type="ECO:0000256" key="3">
    <source>
        <dbReference type="ARBA" id="ARBA00022989"/>
    </source>
</evidence>
<feature type="transmembrane region" description="Helical" evidence="6">
    <location>
        <begin position="20"/>
        <end position="44"/>
    </location>
</feature>
<evidence type="ECO:0000256" key="1">
    <source>
        <dbReference type="ARBA" id="ARBA00004141"/>
    </source>
</evidence>
<reference evidence="7" key="1">
    <citation type="submission" date="2016-06" db="EMBL/GenBank/DDBJ databases">
        <title>Draft Genome sequence of the fungus Inonotus baumii.</title>
        <authorList>
            <person name="Zhu H."/>
            <person name="Lin W."/>
        </authorList>
    </citation>
    <scope>NUCLEOTIDE SEQUENCE</scope>
    <source>
        <strain evidence="7">821</strain>
    </source>
</reference>
<sequence length="842" mass="91017">MVVRNDDITSVTFGSGEKSAAIVIGVAACISVSSIVALSTRAGIAAIRPVVQGWKGRKDSKEALFFRTQLGAFVTCLLLSNLMSGISGFFEFLWASKGGITSGNAFHLLPGTLLQIGDFASAYFTSSIAIHTFLSLVLHKRSSTWMVALAIVLGWGSAVALGTALTNVSSSRHGPFFSNVGLWCAISSGYTIEQFVVYYLPLILSAFVACSLFALIYLCLRGTLVIGGGIKLNLSPENVHGWAGRLNGREEYRHFLGAIIRSLLWFPLAYFVLFLPITIAGLMRISGMTDSNALLGLAGVTASLNGLANVLILCNTIRVLRLAVHQATPSLASESFFVPEERLKSPIEAPKPMTFDQTSTTMSTPRSLQHGRAFPPPTPRVGTPMSSSVSVYGLPASPRSGIRPLPSRQSEDQRSEHSPTPEMKEMWLRHQRSTSSVNSTATLLRATSSRIVHSRNGSTSTSSENIHAILGKPILPCSEITKRVDFEVVSPHTRSETSSPAPVITVTRPTTPASVGLPPPPRPPRGETIRESLLNVNMKLAELIPPVPPVPPVPSDRSPDSVYTQLDSLSESKRESQDRRPQTPKTPMTSRSHPNSTRTSMAFDHEDFEIQRVESRERLRPAISAVARTPSPPSVNATQLFPSQNEAAMASVVSLPESVGDMSLHTGESEDTMHAEIRSRSESLESAEGALSSIAWASLVAHAAIQDRSTGEAALRSPVRSETWDDDRYENEELETPHRPRRLSDAPMVLRAGTPESTGANMYLGFDALAPPRSSRQNEDSKTENSGVLQGDRSSHAIPAPLLRQVRSLKGIGASANSRNDPRQLGRSNTRSSRKESPPGYI</sequence>
<keyword evidence="8" id="KW-1185">Reference proteome</keyword>
<feature type="transmembrane region" description="Helical" evidence="6">
    <location>
        <begin position="263"/>
        <end position="287"/>
    </location>
</feature>
<feature type="transmembrane region" description="Helical" evidence="6">
    <location>
        <begin position="119"/>
        <end position="138"/>
    </location>
</feature>
<feature type="compositionally biased region" description="Basic and acidic residues" evidence="5">
    <location>
        <begin position="833"/>
        <end position="842"/>
    </location>
</feature>
<dbReference type="OrthoDB" id="100006at2759"/>
<name>A0A9Q5N8S1_SANBA</name>